<comment type="caution">
    <text evidence="3">The sequence shown here is derived from an EMBL/GenBank/DDBJ whole genome shotgun (WGS) entry which is preliminary data.</text>
</comment>
<feature type="signal peptide" evidence="2">
    <location>
        <begin position="1"/>
        <end position="30"/>
    </location>
</feature>
<proteinExistence type="predicted"/>
<dbReference type="Gene3D" id="1.25.40.10">
    <property type="entry name" value="Tetratricopeptide repeat domain"/>
    <property type="match status" value="1"/>
</dbReference>
<dbReference type="InterPro" id="IPR011990">
    <property type="entry name" value="TPR-like_helical_dom_sf"/>
</dbReference>
<dbReference type="SUPFAM" id="SSF48452">
    <property type="entry name" value="TPR-like"/>
    <property type="match status" value="1"/>
</dbReference>
<organism evidence="3 4">
    <name type="scientific">Puniceicoccus vermicola</name>
    <dbReference type="NCBI Taxonomy" id="388746"/>
    <lineage>
        <taxon>Bacteria</taxon>
        <taxon>Pseudomonadati</taxon>
        <taxon>Verrucomicrobiota</taxon>
        <taxon>Opitutia</taxon>
        <taxon>Puniceicoccales</taxon>
        <taxon>Puniceicoccaceae</taxon>
        <taxon>Puniceicoccus</taxon>
    </lineage>
</organism>
<dbReference type="EMBL" id="JACHVA010000033">
    <property type="protein sequence ID" value="MBC2600721.1"/>
    <property type="molecule type" value="Genomic_DNA"/>
</dbReference>
<evidence type="ECO:0000256" key="1">
    <source>
        <dbReference type="PROSITE-ProRule" id="PRU00339"/>
    </source>
</evidence>
<feature type="repeat" description="TPR" evidence="1">
    <location>
        <begin position="121"/>
        <end position="154"/>
    </location>
</feature>
<dbReference type="InterPro" id="IPR019734">
    <property type="entry name" value="TPR_rpt"/>
</dbReference>
<evidence type="ECO:0000256" key="2">
    <source>
        <dbReference type="SAM" id="SignalP"/>
    </source>
</evidence>
<sequence>MNRRTNFFSCFCLWAGLVLGSGLVPLRAQEAVVDESVADQRLIEILASERDLVAAAVQGVGQDGLLVRAQDIARSYESFLADNPDHLYGWILCGKFLRSVGADNKAFAAFRKANSLQPDLPVVQQQMGLVLADLGSYEAALPFLLRAVELDPEEPGYHDEIGIFLIKYGSQLEVDGVLGEGRASALALESFETAFRLDPDSFERGWRWAEAHADLAEPDWEATAMAWQRVLPLAQTVPEREASRLQISRGWIEAGKPERAEEWLEPVETEALQASWEQLRAMVSKDPGDIAPQTSSDSG</sequence>
<feature type="chain" id="PRO_5030828815" evidence="2">
    <location>
        <begin position="31"/>
        <end position="299"/>
    </location>
</feature>
<keyword evidence="1" id="KW-0802">TPR repeat</keyword>
<accession>A0A7X1AVF9</accession>
<dbReference type="Pfam" id="PF13181">
    <property type="entry name" value="TPR_8"/>
    <property type="match status" value="1"/>
</dbReference>
<name>A0A7X1AVF9_9BACT</name>
<dbReference type="PROSITE" id="PS50005">
    <property type="entry name" value="TPR"/>
    <property type="match status" value="1"/>
</dbReference>
<dbReference type="Proteomes" id="UP000525652">
    <property type="component" value="Unassembled WGS sequence"/>
</dbReference>
<protein>
    <submittedName>
        <fullName evidence="3">Tetratricopeptide repeat protein</fullName>
    </submittedName>
</protein>
<reference evidence="3 4" key="1">
    <citation type="submission" date="2020-07" db="EMBL/GenBank/DDBJ databases">
        <authorList>
            <person name="Feng X."/>
        </authorList>
    </citation>
    <scope>NUCLEOTIDE SEQUENCE [LARGE SCALE GENOMIC DNA]</scope>
    <source>
        <strain evidence="3 4">JCM14086</strain>
    </source>
</reference>
<keyword evidence="4" id="KW-1185">Reference proteome</keyword>
<dbReference type="RefSeq" id="WP_185691459.1">
    <property type="nucleotide sequence ID" value="NZ_JACHVA010000033.1"/>
</dbReference>
<evidence type="ECO:0000313" key="3">
    <source>
        <dbReference type="EMBL" id="MBC2600721.1"/>
    </source>
</evidence>
<keyword evidence="2" id="KW-0732">Signal</keyword>
<evidence type="ECO:0000313" key="4">
    <source>
        <dbReference type="Proteomes" id="UP000525652"/>
    </source>
</evidence>
<gene>
    <name evidence="3" type="ORF">H5P30_02880</name>
</gene>
<dbReference type="AlphaFoldDB" id="A0A7X1AVF9"/>